<dbReference type="Proteomes" id="UP000304148">
    <property type="component" value="Chromosome"/>
</dbReference>
<evidence type="ECO:0000313" key="2">
    <source>
        <dbReference type="Proteomes" id="UP000304148"/>
    </source>
</evidence>
<accession>A0A383R8I5</accession>
<protein>
    <submittedName>
        <fullName evidence="1">Uncharacterized protein</fullName>
    </submittedName>
</protein>
<gene>
    <name evidence="1" type="ORF">PBLR_11373</name>
</gene>
<name>A0A383R8I5_PAEAL</name>
<sequence>MKSDLKVMANNSDNIDLEGELSQPAARFTVRYVKKKQRVKNATFYYQIKDDLYGLDE</sequence>
<dbReference type="EMBL" id="LS992241">
    <property type="protein sequence ID" value="SYX82951.1"/>
    <property type="molecule type" value="Genomic_DNA"/>
</dbReference>
<evidence type="ECO:0000313" key="1">
    <source>
        <dbReference type="EMBL" id="SYX82951.1"/>
    </source>
</evidence>
<proteinExistence type="predicted"/>
<dbReference type="AlphaFoldDB" id="A0A383R8I5"/>
<dbReference type="RefSeq" id="WP_172619424.1">
    <property type="nucleotide sequence ID" value="NZ_LS992241.1"/>
</dbReference>
<organism evidence="1 2">
    <name type="scientific">Paenibacillus alvei</name>
    <name type="common">Bacillus alvei</name>
    <dbReference type="NCBI Taxonomy" id="44250"/>
    <lineage>
        <taxon>Bacteria</taxon>
        <taxon>Bacillati</taxon>
        <taxon>Bacillota</taxon>
        <taxon>Bacilli</taxon>
        <taxon>Bacillales</taxon>
        <taxon>Paenibacillaceae</taxon>
        <taxon>Paenibacillus</taxon>
    </lineage>
</organism>
<reference evidence="2" key="1">
    <citation type="submission" date="2018-08" db="EMBL/GenBank/DDBJ databases">
        <authorList>
            <person name="Chevrot R."/>
        </authorList>
    </citation>
    <scope>NUCLEOTIDE SEQUENCE [LARGE SCALE GENOMIC DNA]</scope>
</reference>